<keyword evidence="2" id="KW-0472">Membrane</keyword>
<keyword evidence="2" id="KW-0812">Transmembrane</keyword>
<comment type="caution">
    <text evidence="3">The sequence shown here is derived from an EMBL/GenBank/DDBJ whole genome shotgun (WGS) entry which is preliminary data.</text>
</comment>
<feature type="region of interest" description="Disordered" evidence="1">
    <location>
        <begin position="406"/>
        <end position="457"/>
    </location>
</feature>
<keyword evidence="2" id="KW-1133">Transmembrane helix</keyword>
<evidence type="ECO:0000256" key="2">
    <source>
        <dbReference type="SAM" id="Phobius"/>
    </source>
</evidence>
<evidence type="ECO:0000313" key="3">
    <source>
        <dbReference type="EMBL" id="CAF1533160.1"/>
    </source>
</evidence>
<evidence type="ECO:0000313" key="6">
    <source>
        <dbReference type="Proteomes" id="UP000663852"/>
    </source>
</evidence>
<evidence type="ECO:0000256" key="1">
    <source>
        <dbReference type="SAM" id="MobiDB-lite"/>
    </source>
</evidence>
<proteinExistence type="predicted"/>
<feature type="transmembrane region" description="Helical" evidence="2">
    <location>
        <begin position="188"/>
        <end position="211"/>
    </location>
</feature>
<feature type="transmembrane region" description="Helical" evidence="2">
    <location>
        <begin position="35"/>
        <end position="54"/>
    </location>
</feature>
<feature type="transmembrane region" description="Helical" evidence="2">
    <location>
        <begin position="322"/>
        <end position="349"/>
    </location>
</feature>
<protein>
    <submittedName>
        <fullName evidence="3">Uncharacterized protein</fullName>
    </submittedName>
</protein>
<dbReference type="EMBL" id="CAJNOJ010000913">
    <property type="protein sequence ID" value="CAF1533160.1"/>
    <property type="molecule type" value="Genomic_DNA"/>
</dbReference>
<sequence length="608" mass="71347">MKWHSLIDILRIIIDLLNLLEQLLIYLLGVNDDEVLFFVTLIGIGLCSKLLSTLRCARLEILLLISVEIGEFLAYRFLLQRSVAVLIISTSLLSVQIIMYLIVLLLIHHVRKRRPQKTYFNDMPDSLQEKFKSDLCEFLCYTANFDMSEAMTASDKDNNNVKTPDMLIMMDYFKKHVFKSDHYLLQPWYRATIYSMWSYIIYNVFGLLSFTMPTESAFRENRYFDILVMILLFVSLELGTDFSSTISINQSKCSKVITAFDLWKIPVLIYGDICSKSFLACSILRILYKRGRHQEEMSIIRSVQYRIDRLENSSSAYICWQIILYFILVLLLCQTGVACFVLCIIDWVHKKNPKDGFEYNVFLLICGYGILFMAVLLILAIVGCIIFCVKLRQWFNHDNRIFPVNPSSSSHGSSVDGTPIDERPISAKSQNDTQRIEQSMSQNSSSDHSTDLSKNQTEQNLSRELLDRWSDQMFLTMHIIFIPLISRLEWTRYCLGEEKNRSSKTRRAILITHYEKQLRSLHEHLDEERRQYQLSSSFIQEKLMQCRDQIRIALNDSEYQPNLDDEFHLDFDTLRRIQHQRLHTKEPKKNYGCCRRTYNILCKSNHQT</sequence>
<accession>A0A815VTS2</accession>
<feature type="transmembrane region" description="Helical" evidence="2">
    <location>
        <begin position="61"/>
        <end position="78"/>
    </location>
</feature>
<reference evidence="3" key="1">
    <citation type="submission" date="2021-02" db="EMBL/GenBank/DDBJ databases">
        <authorList>
            <person name="Nowell W R."/>
        </authorList>
    </citation>
    <scope>NUCLEOTIDE SEQUENCE</scope>
</reference>
<feature type="compositionally biased region" description="Polar residues" evidence="1">
    <location>
        <begin position="427"/>
        <end position="438"/>
    </location>
</feature>
<feature type="transmembrane region" description="Helical" evidence="2">
    <location>
        <begin position="361"/>
        <end position="389"/>
    </location>
</feature>
<organism evidence="3 6">
    <name type="scientific">Adineta ricciae</name>
    <name type="common">Rotifer</name>
    <dbReference type="NCBI Taxonomy" id="249248"/>
    <lineage>
        <taxon>Eukaryota</taxon>
        <taxon>Metazoa</taxon>
        <taxon>Spiralia</taxon>
        <taxon>Gnathifera</taxon>
        <taxon>Rotifera</taxon>
        <taxon>Eurotatoria</taxon>
        <taxon>Bdelloidea</taxon>
        <taxon>Adinetida</taxon>
        <taxon>Adinetidae</taxon>
        <taxon>Adineta</taxon>
    </lineage>
</organism>
<dbReference type="Proteomes" id="UP000663828">
    <property type="component" value="Unassembled WGS sequence"/>
</dbReference>
<dbReference type="Proteomes" id="UP000663852">
    <property type="component" value="Unassembled WGS sequence"/>
</dbReference>
<gene>
    <name evidence="3" type="ORF">EDS130_LOCUS44737</name>
    <name evidence="4" type="ORF">XAT740_LOCUS54603</name>
</gene>
<evidence type="ECO:0000313" key="4">
    <source>
        <dbReference type="EMBL" id="CAF1648922.1"/>
    </source>
</evidence>
<name>A0A815VTS2_ADIRI</name>
<dbReference type="EMBL" id="CAJNOR010009865">
    <property type="protein sequence ID" value="CAF1648922.1"/>
    <property type="molecule type" value="Genomic_DNA"/>
</dbReference>
<feature type="transmembrane region" description="Helical" evidence="2">
    <location>
        <begin position="84"/>
        <end position="107"/>
    </location>
</feature>
<dbReference type="AlphaFoldDB" id="A0A815VTS2"/>
<keyword evidence="5" id="KW-1185">Reference proteome</keyword>
<feature type="transmembrane region" description="Helical" evidence="2">
    <location>
        <begin position="223"/>
        <end position="242"/>
    </location>
</feature>
<evidence type="ECO:0000313" key="5">
    <source>
        <dbReference type="Proteomes" id="UP000663828"/>
    </source>
</evidence>